<organism evidence="1 2">
    <name type="scientific">Lentinus tigrinus ALCF2SS1-6</name>
    <dbReference type="NCBI Taxonomy" id="1328759"/>
    <lineage>
        <taxon>Eukaryota</taxon>
        <taxon>Fungi</taxon>
        <taxon>Dikarya</taxon>
        <taxon>Basidiomycota</taxon>
        <taxon>Agaricomycotina</taxon>
        <taxon>Agaricomycetes</taxon>
        <taxon>Polyporales</taxon>
        <taxon>Polyporaceae</taxon>
        <taxon>Lentinus</taxon>
    </lineage>
</organism>
<evidence type="ECO:0000313" key="1">
    <source>
        <dbReference type="EMBL" id="RPD57125.1"/>
    </source>
</evidence>
<sequence>MIVGLQSFMDRRPETNHEFREPSSVWGYLPQLNQWAGTKLVWEVDRAGGEPHLPTWTAIPIYEGERLEVFKASGTSKKAAKEAAAKLMALSGHC</sequence>
<dbReference type="AlphaFoldDB" id="A0A5C2S0Z9"/>
<accession>A0A5C2S0Z9</accession>
<evidence type="ECO:0000313" key="2">
    <source>
        <dbReference type="Proteomes" id="UP000313359"/>
    </source>
</evidence>
<dbReference type="OrthoDB" id="2740821at2759"/>
<dbReference type="Proteomes" id="UP000313359">
    <property type="component" value="Unassembled WGS sequence"/>
</dbReference>
<proteinExistence type="predicted"/>
<name>A0A5C2S0Z9_9APHY</name>
<gene>
    <name evidence="1" type="ORF">L227DRAFT_655784</name>
</gene>
<dbReference type="Gene3D" id="3.30.160.20">
    <property type="match status" value="1"/>
</dbReference>
<dbReference type="EMBL" id="ML122283">
    <property type="protein sequence ID" value="RPD57125.1"/>
    <property type="molecule type" value="Genomic_DNA"/>
</dbReference>
<reference evidence="1" key="1">
    <citation type="journal article" date="2018" name="Genome Biol. Evol.">
        <title>Genomics and development of Lentinus tigrinus, a white-rot wood-decaying mushroom with dimorphic fruiting bodies.</title>
        <authorList>
            <person name="Wu B."/>
            <person name="Xu Z."/>
            <person name="Knudson A."/>
            <person name="Carlson A."/>
            <person name="Chen N."/>
            <person name="Kovaka S."/>
            <person name="LaButti K."/>
            <person name="Lipzen A."/>
            <person name="Pennachio C."/>
            <person name="Riley R."/>
            <person name="Schakwitz W."/>
            <person name="Umezawa K."/>
            <person name="Ohm R.A."/>
            <person name="Grigoriev I.V."/>
            <person name="Nagy L.G."/>
            <person name="Gibbons J."/>
            <person name="Hibbett D."/>
        </authorList>
    </citation>
    <scope>NUCLEOTIDE SEQUENCE [LARGE SCALE GENOMIC DNA]</scope>
    <source>
        <strain evidence="1">ALCF2SS1-6</strain>
    </source>
</reference>
<protein>
    <recommendedName>
        <fullName evidence="3">DRBM domain-containing protein</fullName>
    </recommendedName>
</protein>
<dbReference type="SUPFAM" id="SSF54768">
    <property type="entry name" value="dsRNA-binding domain-like"/>
    <property type="match status" value="1"/>
</dbReference>
<keyword evidence="2" id="KW-1185">Reference proteome</keyword>
<evidence type="ECO:0008006" key="3">
    <source>
        <dbReference type="Google" id="ProtNLM"/>
    </source>
</evidence>